<sequence>METHKATLKNYLKEFNKKHIESRDGKNKSIRDHASHEKQEILSCVESYIKVHPDLFTRLEEFEAEVTTEKIFHPIWFSKEINKFIEDL</sequence>
<protein>
    <submittedName>
        <fullName evidence="1">Uncharacterized protein</fullName>
    </submittedName>
</protein>
<accession>A0ABT8CUE6</accession>
<evidence type="ECO:0000313" key="2">
    <source>
        <dbReference type="Proteomes" id="UP001242368"/>
    </source>
</evidence>
<proteinExistence type="predicted"/>
<dbReference type="RefSeq" id="WP_290364021.1">
    <property type="nucleotide sequence ID" value="NZ_JAUFQU010000001.1"/>
</dbReference>
<dbReference type="EMBL" id="JAUFQU010000001">
    <property type="protein sequence ID" value="MDN3708139.1"/>
    <property type="molecule type" value="Genomic_DNA"/>
</dbReference>
<organism evidence="1 2">
    <name type="scientific">Paenimyroides ceti</name>
    <dbReference type="NCBI Taxonomy" id="395087"/>
    <lineage>
        <taxon>Bacteria</taxon>
        <taxon>Pseudomonadati</taxon>
        <taxon>Bacteroidota</taxon>
        <taxon>Flavobacteriia</taxon>
        <taxon>Flavobacteriales</taxon>
        <taxon>Flavobacteriaceae</taxon>
        <taxon>Paenimyroides</taxon>
    </lineage>
</organism>
<evidence type="ECO:0000313" key="1">
    <source>
        <dbReference type="EMBL" id="MDN3708139.1"/>
    </source>
</evidence>
<reference evidence="2" key="1">
    <citation type="journal article" date="2019" name="Int. J. Syst. Evol. Microbiol.">
        <title>The Global Catalogue of Microorganisms (GCM) 10K type strain sequencing project: providing services to taxonomists for standard genome sequencing and annotation.</title>
        <authorList>
            <consortium name="The Broad Institute Genomics Platform"/>
            <consortium name="The Broad Institute Genome Sequencing Center for Infectious Disease"/>
            <person name="Wu L."/>
            <person name="Ma J."/>
        </authorList>
    </citation>
    <scope>NUCLEOTIDE SEQUENCE [LARGE SCALE GENOMIC DNA]</scope>
    <source>
        <strain evidence="2">CECT 7184</strain>
    </source>
</reference>
<dbReference type="Proteomes" id="UP001242368">
    <property type="component" value="Unassembled WGS sequence"/>
</dbReference>
<keyword evidence="2" id="KW-1185">Reference proteome</keyword>
<name>A0ABT8CUE6_9FLAO</name>
<comment type="caution">
    <text evidence="1">The sequence shown here is derived from an EMBL/GenBank/DDBJ whole genome shotgun (WGS) entry which is preliminary data.</text>
</comment>
<gene>
    <name evidence="1" type="ORF">QW060_13590</name>
</gene>